<dbReference type="InterPro" id="IPR050863">
    <property type="entry name" value="CenT-Element_Derived"/>
</dbReference>
<dbReference type="EMBL" id="QGMF01000398">
    <property type="protein sequence ID" value="TVY16205.1"/>
    <property type="molecule type" value="Genomic_DNA"/>
</dbReference>
<name>A0A8T9B8V7_9HELO</name>
<dbReference type="PANTHER" id="PTHR19303">
    <property type="entry name" value="TRANSPOSON"/>
    <property type="match status" value="1"/>
</dbReference>
<reference evidence="4 5" key="1">
    <citation type="submission" date="2018-05" db="EMBL/GenBank/DDBJ databases">
        <title>Whole genome sequencing for identification of molecular markers to develop diagnostic detection tools for the regulated plant pathogen Lachnellula willkommii.</title>
        <authorList>
            <person name="Giroux E."/>
            <person name="Bilodeau G."/>
        </authorList>
    </citation>
    <scope>NUCLEOTIDE SEQUENCE [LARGE SCALE GENOMIC DNA]</scope>
    <source>
        <strain evidence="4 5">CBS 203.66</strain>
    </source>
</reference>
<proteinExistence type="predicted"/>
<protein>
    <recommendedName>
        <fullName evidence="3">HTH CENPB-type domain-containing protein</fullName>
    </recommendedName>
</protein>
<dbReference type="AlphaFoldDB" id="A0A8T9B8V7"/>
<evidence type="ECO:0000313" key="5">
    <source>
        <dbReference type="Proteomes" id="UP000469559"/>
    </source>
</evidence>
<evidence type="ECO:0000313" key="4">
    <source>
        <dbReference type="EMBL" id="TVY16205.1"/>
    </source>
</evidence>
<dbReference type="Pfam" id="PF03184">
    <property type="entry name" value="DDE_1"/>
    <property type="match status" value="1"/>
</dbReference>
<dbReference type="GO" id="GO:0005634">
    <property type="term" value="C:nucleus"/>
    <property type="evidence" value="ECO:0007669"/>
    <property type="project" value="TreeGrafter"/>
</dbReference>
<evidence type="ECO:0000259" key="3">
    <source>
        <dbReference type="PROSITE" id="PS51253"/>
    </source>
</evidence>
<keyword evidence="1" id="KW-0238">DNA-binding</keyword>
<evidence type="ECO:0000256" key="1">
    <source>
        <dbReference type="ARBA" id="ARBA00023125"/>
    </source>
</evidence>
<dbReference type="InterPro" id="IPR006600">
    <property type="entry name" value="HTH_CenpB_DNA-bd_dom"/>
</dbReference>
<feature type="domain" description="HTH CENPB-type" evidence="3">
    <location>
        <begin position="50"/>
        <end position="131"/>
    </location>
</feature>
<dbReference type="Proteomes" id="UP000469559">
    <property type="component" value="Unassembled WGS sequence"/>
</dbReference>
<feature type="region of interest" description="Disordered" evidence="2">
    <location>
        <begin position="520"/>
        <end position="544"/>
    </location>
</feature>
<gene>
    <name evidence="4" type="ORF">LARI1_G008964</name>
</gene>
<dbReference type="InterPro" id="IPR004875">
    <property type="entry name" value="DDE_SF_endonuclease_dom"/>
</dbReference>
<dbReference type="OrthoDB" id="5425890at2759"/>
<dbReference type="PROSITE" id="PS51253">
    <property type="entry name" value="HTH_CENPB"/>
    <property type="match status" value="1"/>
</dbReference>
<keyword evidence="5" id="KW-1185">Reference proteome</keyword>
<accession>A0A8T9B8V7</accession>
<dbReference type="GO" id="GO:0003677">
    <property type="term" value="F:DNA binding"/>
    <property type="evidence" value="ECO:0007669"/>
    <property type="project" value="UniProtKB-KW"/>
</dbReference>
<dbReference type="PANTHER" id="PTHR19303:SF74">
    <property type="entry name" value="POGO TRANSPOSABLE ELEMENT WITH KRAB DOMAIN"/>
    <property type="match status" value="1"/>
</dbReference>
<organism evidence="4 5">
    <name type="scientific">Lachnellula arida</name>
    <dbReference type="NCBI Taxonomy" id="1316785"/>
    <lineage>
        <taxon>Eukaryota</taxon>
        <taxon>Fungi</taxon>
        <taxon>Dikarya</taxon>
        <taxon>Ascomycota</taxon>
        <taxon>Pezizomycotina</taxon>
        <taxon>Leotiomycetes</taxon>
        <taxon>Helotiales</taxon>
        <taxon>Lachnaceae</taxon>
        <taxon>Lachnellula</taxon>
    </lineage>
</organism>
<comment type="caution">
    <text evidence="4">The sequence shown here is derived from an EMBL/GenBank/DDBJ whole genome shotgun (WGS) entry which is preliminary data.</text>
</comment>
<evidence type="ECO:0000256" key="2">
    <source>
        <dbReference type="SAM" id="MobiDB-lite"/>
    </source>
</evidence>
<sequence length="564" mass="64214">MVAAQPDPAKIVLERVGHSSENTYAELHELTGVPATTLWHRDHGRVSVQQRAAMQQRLSPQEEKALVSYHLRMSANGYPLPVKFARNLAYIIMLQRSSVFQIPSTDRNDIKRPGKNWPQAFYKRHPELKAIRMKAIDWERHDRNIYNKVVEWFAVIGKELASPVILAENTYNMDETGVLLSVLNSLKVLVGRHELKTYRGAGVKRTLITAIECISADGRYLNPLIIWPAATHRSTWTTHPTPGCHYGHSDSGYTDTAISLHWIRRVFDPLTKERANGKPRILINDGFGTHESLELMEFCFENNIILCRLPSHTSHKLQPCDVGVFGSLKIAYREEVERLYRGGANMIGKQHFTLLYDRARRKALNSRNIISGWSKSGLRPFNPERVLKEIQKPEEVKVVKSTDDATLYHLETLETPETPKTFENLASLRKNVEMSLRSQEVDTYTKLSIQKIADAAENAFAERAILLDENLLLFEQNNEKTVRTSVKATVVGTAKVMSYEDIVEARQKRDMKDAETVAVRGRRTKGHGAPSKAIGKRTRSREREEAMDEIRASGMEEYCSVLKF</sequence>